<dbReference type="RefSeq" id="WP_081191643.1">
    <property type="nucleotide sequence ID" value="NZ_MWIH01000005.1"/>
</dbReference>
<feature type="compositionally biased region" description="Acidic residues" evidence="1">
    <location>
        <begin position="95"/>
        <end position="121"/>
    </location>
</feature>
<comment type="caution">
    <text evidence="3">The sequence shown here is derived from an EMBL/GenBank/DDBJ whole genome shotgun (WGS) entry which is preliminary data.</text>
</comment>
<gene>
    <name evidence="3" type="ORF">B1813_10550</name>
</gene>
<keyword evidence="2" id="KW-0472">Membrane</keyword>
<accession>A0A1V9A689</accession>
<dbReference type="STRING" id="1962155.B1813_10550"/>
<evidence type="ECO:0000313" key="4">
    <source>
        <dbReference type="Proteomes" id="UP000192591"/>
    </source>
</evidence>
<evidence type="ECO:0000256" key="2">
    <source>
        <dbReference type="SAM" id="Phobius"/>
    </source>
</evidence>
<evidence type="ECO:0008006" key="5">
    <source>
        <dbReference type="Google" id="ProtNLM"/>
    </source>
</evidence>
<feature type="compositionally biased region" description="Basic and acidic residues" evidence="1">
    <location>
        <begin position="50"/>
        <end position="72"/>
    </location>
</feature>
<reference evidence="3 4" key="1">
    <citation type="submission" date="2017-02" db="EMBL/GenBank/DDBJ databases">
        <title>Draft genome of Saccharomonospora sp. 154.</title>
        <authorList>
            <person name="Alonso-Carmona G.S."/>
            <person name="De La Haba R."/>
            <person name="Vera-Gargallo B."/>
            <person name="Sandoval-Trujillo A.H."/>
            <person name="Ramirez-Duran N."/>
            <person name="Ventosa A."/>
        </authorList>
    </citation>
    <scope>NUCLEOTIDE SEQUENCE [LARGE SCALE GENOMIC DNA]</scope>
    <source>
        <strain evidence="3 4">LRS4.154</strain>
    </source>
</reference>
<organism evidence="3 4">
    <name type="scientific">Saccharomonospora piscinae</name>
    <dbReference type="NCBI Taxonomy" id="687388"/>
    <lineage>
        <taxon>Bacteria</taxon>
        <taxon>Bacillati</taxon>
        <taxon>Actinomycetota</taxon>
        <taxon>Actinomycetes</taxon>
        <taxon>Pseudonocardiales</taxon>
        <taxon>Pseudonocardiaceae</taxon>
        <taxon>Saccharomonospora</taxon>
    </lineage>
</organism>
<name>A0A1V9A689_SACPI</name>
<proteinExistence type="predicted"/>
<dbReference type="Proteomes" id="UP000192591">
    <property type="component" value="Unassembled WGS sequence"/>
</dbReference>
<feature type="transmembrane region" description="Helical" evidence="2">
    <location>
        <begin position="6"/>
        <end position="23"/>
    </location>
</feature>
<protein>
    <recommendedName>
        <fullName evidence="5">Transmembrane protein</fullName>
    </recommendedName>
</protein>
<feature type="compositionally biased region" description="Basic and acidic residues" evidence="1">
    <location>
        <begin position="83"/>
        <end position="94"/>
    </location>
</feature>
<evidence type="ECO:0000256" key="1">
    <source>
        <dbReference type="SAM" id="MobiDB-lite"/>
    </source>
</evidence>
<keyword evidence="2" id="KW-0812">Transmembrane</keyword>
<dbReference type="NCBIfam" id="NF045516">
    <property type="entry name" value="GlpR"/>
    <property type="match status" value="1"/>
</dbReference>
<evidence type="ECO:0000313" key="3">
    <source>
        <dbReference type="EMBL" id="OQO92603.1"/>
    </source>
</evidence>
<feature type="compositionally biased region" description="Acidic residues" evidence="1">
    <location>
        <begin position="73"/>
        <end position="82"/>
    </location>
</feature>
<feature type="transmembrane region" description="Helical" evidence="2">
    <location>
        <begin position="185"/>
        <end position="202"/>
    </location>
</feature>
<feature type="transmembrane region" description="Helical" evidence="2">
    <location>
        <begin position="162"/>
        <end position="179"/>
    </location>
</feature>
<dbReference type="EMBL" id="MWIH01000005">
    <property type="protein sequence ID" value="OQO92603.1"/>
    <property type="molecule type" value="Genomic_DNA"/>
</dbReference>
<keyword evidence="4" id="KW-1185">Reference proteome</keyword>
<keyword evidence="2" id="KW-1133">Transmembrane helix</keyword>
<feature type="region of interest" description="Disordered" evidence="1">
    <location>
        <begin position="274"/>
        <end position="293"/>
    </location>
</feature>
<dbReference type="AlphaFoldDB" id="A0A1V9A689"/>
<sequence length="293" mass="32065">MPSSLIIVGLAAAWLAVLVPMFARKRQVITQTNEAALAARVVRSGSARGAARDGADDRDHVDDFVDGERDEPHDEDAGDEWGADERPGVFRDDDAYGDELDAESDDPDDGEVGEDADDAEYAGDGPMKDGSPLRRYRPGRGGFDPEAAALAARAKYAFRQRVVIVLLLLVTATAVAAGFVSPLVWWAHGAADAVLVGYLVYLRRQVRIEEEIRQRRMARLRAASRKAPRRRDPLADIEVVNTDPGDVVGSERKPMPTSRVRRQAVVVDLEDEDPAFHDLADPGPMPYRRAVGE</sequence>
<feature type="region of interest" description="Disordered" evidence="1">
    <location>
        <begin position="43"/>
        <end position="140"/>
    </location>
</feature>
<dbReference type="InterPro" id="IPR053779">
    <property type="entry name" value="GlpR"/>
</dbReference>